<dbReference type="InterPro" id="IPR010721">
    <property type="entry name" value="UstE-like"/>
</dbReference>
<evidence type="ECO:0000313" key="3">
    <source>
        <dbReference type="Proteomes" id="UP001295423"/>
    </source>
</evidence>
<organism evidence="2 3">
    <name type="scientific">Cylindrotheca closterium</name>
    <dbReference type="NCBI Taxonomy" id="2856"/>
    <lineage>
        <taxon>Eukaryota</taxon>
        <taxon>Sar</taxon>
        <taxon>Stramenopiles</taxon>
        <taxon>Ochrophyta</taxon>
        <taxon>Bacillariophyta</taxon>
        <taxon>Bacillariophyceae</taxon>
        <taxon>Bacillariophycidae</taxon>
        <taxon>Bacillariales</taxon>
        <taxon>Bacillariaceae</taxon>
        <taxon>Cylindrotheca</taxon>
    </lineage>
</organism>
<proteinExistence type="predicted"/>
<comment type="caution">
    <text evidence="2">The sequence shown here is derived from an EMBL/GenBank/DDBJ whole genome shotgun (WGS) entry which is preliminary data.</text>
</comment>
<reference evidence="2" key="1">
    <citation type="submission" date="2023-08" db="EMBL/GenBank/DDBJ databases">
        <authorList>
            <person name="Audoor S."/>
            <person name="Bilcke G."/>
        </authorList>
    </citation>
    <scope>NUCLEOTIDE SEQUENCE</scope>
</reference>
<feature type="transmembrane region" description="Helical" evidence="1">
    <location>
        <begin position="105"/>
        <end position="130"/>
    </location>
</feature>
<feature type="transmembrane region" description="Helical" evidence="1">
    <location>
        <begin position="12"/>
        <end position="29"/>
    </location>
</feature>
<keyword evidence="1" id="KW-0812">Transmembrane</keyword>
<accession>A0AAD2PTZ9</accession>
<dbReference type="Proteomes" id="UP001295423">
    <property type="component" value="Unassembled WGS sequence"/>
</dbReference>
<evidence type="ECO:0008006" key="4">
    <source>
        <dbReference type="Google" id="ProtNLM"/>
    </source>
</evidence>
<protein>
    <recommendedName>
        <fullName evidence="4">Steroid 5-alpha reductase C-terminal domain-containing protein</fullName>
    </recommendedName>
</protein>
<dbReference type="GO" id="GO:0016020">
    <property type="term" value="C:membrane"/>
    <property type="evidence" value="ECO:0007669"/>
    <property type="project" value="TreeGrafter"/>
</dbReference>
<feature type="transmembrane region" description="Helical" evidence="1">
    <location>
        <begin position="60"/>
        <end position="84"/>
    </location>
</feature>
<feature type="transmembrane region" description="Helical" evidence="1">
    <location>
        <begin position="216"/>
        <end position="239"/>
    </location>
</feature>
<sequence>MSLFTAETPFASAAIFTFGLQFAGFVVAYATQTEKFYDILGSGNFLLLGIWSFFASSSPYAPVSAVATVLFVISRLWLLLFLGWRAHSRKGDSRFDEVKDKAGMFLVYWMMQALWVYFITLPIIYINTIFTLEDDVSSTLTAYQVVFLIFFGVCVVTEILADIQKSKWVSAGRKGGFCNEGLWKYSRHPNYFGEIFQWWSAFLLILPILFDKPSVYGWGSILSPIFTCFILLFAGGTGLTNAEGKGLKRYYDNEAIAEDYKSYRENTSILIPMVGYGYIPQIVKRVLLFEWERYQYKPEMSQSSEEGKKED</sequence>
<dbReference type="PANTHER" id="PTHR32251">
    <property type="entry name" value="3-OXO-5-ALPHA-STEROID 4-DEHYDROGENASE"/>
    <property type="match status" value="1"/>
</dbReference>
<feature type="transmembrane region" description="Helical" evidence="1">
    <location>
        <begin position="191"/>
        <end position="210"/>
    </location>
</feature>
<evidence type="ECO:0000256" key="1">
    <source>
        <dbReference type="SAM" id="Phobius"/>
    </source>
</evidence>
<dbReference type="PANTHER" id="PTHR32251:SF15">
    <property type="entry name" value="3-OXO-5-ALPHA-STEROID 4-DEHYDROGENASE (DUF1295)"/>
    <property type="match status" value="1"/>
</dbReference>
<dbReference type="Pfam" id="PF06966">
    <property type="entry name" value="DUF1295"/>
    <property type="match status" value="1"/>
</dbReference>
<dbReference type="Gene3D" id="1.20.120.1630">
    <property type="match status" value="1"/>
</dbReference>
<keyword evidence="3" id="KW-1185">Reference proteome</keyword>
<feature type="transmembrane region" description="Helical" evidence="1">
    <location>
        <begin position="36"/>
        <end position="54"/>
    </location>
</feature>
<gene>
    <name evidence="2" type="ORF">CYCCA115_LOCUS10994</name>
</gene>
<feature type="transmembrane region" description="Helical" evidence="1">
    <location>
        <begin position="142"/>
        <end position="161"/>
    </location>
</feature>
<name>A0AAD2PTZ9_9STRA</name>
<keyword evidence="1" id="KW-0472">Membrane</keyword>
<dbReference type="EMBL" id="CAKOGP040001725">
    <property type="protein sequence ID" value="CAJ1947133.1"/>
    <property type="molecule type" value="Genomic_DNA"/>
</dbReference>
<keyword evidence="1" id="KW-1133">Transmembrane helix</keyword>
<dbReference type="AlphaFoldDB" id="A0AAD2PTZ9"/>
<evidence type="ECO:0000313" key="2">
    <source>
        <dbReference type="EMBL" id="CAJ1947133.1"/>
    </source>
</evidence>